<comment type="pathway">
    <text evidence="1 7">Pyrimidine metabolism; UMP biosynthesis via de novo pathway; UMP from orotate: step 1/2.</text>
</comment>
<evidence type="ECO:0000256" key="7">
    <source>
        <dbReference type="HAMAP-Rule" id="MF_01208"/>
    </source>
</evidence>
<dbReference type="Proteomes" id="UP000366051">
    <property type="component" value="Chromosome"/>
</dbReference>
<comment type="subunit">
    <text evidence="7">Homodimer.</text>
</comment>
<feature type="binding site" evidence="7">
    <location>
        <position position="150"/>
    </location>
    <ligand>
        <name>orotate</name>
        <dbReference type="ChEBI" id="CHEBI:30839"/>
    </ligand>
</feature>
<keyword evidence="6 7" id="KW-0665">Pyrimidine biosynthesis</keyword>
<dbReference type="HAMAP" id="MF_01208">
    <property type="entry name" value="PyrE"/>
    <property type="match status" value="1"/>
</dbReference>
<evidence type="ECO:0000313" key="9">
    <source>
        <dbReference type="EMBL" id="QGG46601.1"/>
    </source>
</evidence>
<evidence type="ECO:0000256" key="5">
    <source>
        <dbReference type="ARBA" id="ARBA00022842"/>
    </source>
</evidence>
<dbReference type="InterPro" id="IPR023031">
    <property type="entry name" value="OPRT"/>
</dbReference>
<organism evidence="9 10">
    <name type="scientific">Heliorestis convoluta</name>
    <dbReference type="NCBI Taxonomy" id="356322"/>
    <lineage>
        <taxon>Bacteria</taxon>
        <taxon>Bacillati</taxon>
        <taxon>Bacillota</taxon>
        <taxon>Clostridia</taxon>
        <taxon>Eubacteriales</taxon>
        <taxon>Heliobacteriaceae</taxon>
        <taxon>Heliorestis</taxon>
    </lineage>
</organism>
<evidence type="ECO:0000256" key="1">
    <source>
        <dbReference type="ARBA" id="ARBA00004889"/>
    </source>
</evidence>
<keyword evidence="3 7" id="KW-0328">Glycosyltransferase</keyword>
<dbReference type="AlphaFoldDB" id="A0A5Q2MXJ7"/>
<dbReference type="GO" id="GO:0004588">
    <property type="term" value="F:orotate phosphoribosyltransferase activity"/>
    <property type="evidence" value="ECO:0007669"/>
    <property type="project" value="UniProtKB-UniRule"/>
</dbReference>
<keyword evidence="10" id="KW-1185">Reference proteome</keyword>
<dbReference type="CDD" id="cd06223">
    <property type="entry name" value="PRTases_typeI"/>
    <property type="match status" value="1"/>
</dbReference>
<keyword evidence="5 7" id="KW-0460">Magnesium</keyword>
<dbReference type="GO" id="GO:0000287">
    <property type="term" value="F:magnesium ion binding"/>
    <property type="evidence" value="ECO:0007669"/>
    <property type="project" value="UniProtKB-UniRule"/>
</dbReference>
<dbReference type="NCBIfam" id="TIGR01367">
    <property type="entry name" value="pyrE_Therm"/>
    <property type="match status" value="1"/>
</dbReference>
<dbReference type="KEGG" id="hcv:FTV88_0422"/>
<dbReference type="Pfam" id="PF00156">
    <property type="entry name" value="Pribosyltran"/>
    <property type="match status" value="1"/>
</dbReference>
<dbReference type="SUPFAM" id="SSF53271">
    <property type="entry name" value="PRTase-like"/>
    <property type="match status" value="1"/>
</dbReference>
<dbReference type="InterPro" id="IPR006273">
    <property type="entry name" value="Orotate_PRibTrfase_bac"/>
</dbReference>
<evidence type="ECO:0000313" key="10">
    <source>
        <dbReference type="Proteomes" id="UP000366051"/>
    </source>
</evidence>
<evidence type="ECO:0000256" key="2">
    <source>
        <dbReference type="ARBA" id="ARBA00011971"/>
    </source>
</evidence>
<feature type="binding site" evidence="7">
    <location>
        <position position="122"/>
    </location>
    <ligand>
        <name>orotate</name>
        <dbReference type="ChEBI" id="CHEBI:30839"/>
    </ligand>
</feature>
<reference evidence="10" key="1">
    <citation type="submission" date="2019-11" db="EMBL/GenBank/DDBJ databases">
        <title>Genome sequence of Heliorestis convoluta strain HH, an alkaliphilic and minimalistic phototrophic bacterium from a soda lake in Egypt.</title>
        <authorList>
            <person name="Dewey E.D."/>
            <person name="Stokes L.M."/>
            <person name="Burchell B.M."/>
            <person name="Shaffer K.N."/>
            <person name="Huntington A.M."/>
            <person name="Baker J.M."/>
            <person name="Nadendla S."/>
            <person name="Giglio M.G."/>
            <person name="Touchman J.W."/>
            <person name="Blankenship R.E."/>
            <person name="Madigan M.T."/>
            <person name="Sattley W.M."/>
        </authorList>
    </citation>
    <scope>NUCLEOTIDE SEQUENCE [LARGE SCALE GENOMIC DNA]</scope>
    <source>
        <strain evidence="10">HH</strain>
    </source>
</reference>
<dbReference type="Gene3D" id="3.40.50.2020">
    <property type="match status" value="1"/>
</dbReference>
<dbReference type="UniPathway" id="UPA00070">
    <property type="reaction ID" value="UER00119"/>
</dbReference>
<evidence type="ECO:0000256" key="6">
    <source>
        <dbReference type="ARBA" id="ARBA00022975"/>
    </source>
</evidence>
<proteinExistence type="inferred from homology"/>
<name>A0A5Q2MXJ7_9FIRM</name>
<dbReference type="InterPro" id="IPR029057">
    <property type="entry name" value="PRTase-like"/>
</dbReference>
<evidence type="ECO:0000259" key="8">
    <source>
        <dbReference type="Pfam" id="PF00156"/>
    </source>
</evidence>
<comment type="cofactor">
    <cofactor evidence="7">
        <name>Mg(2+)</name>
        <dbReference type="ChEBI" id="CHEBI:18420"/>
    </cofactor>
</comment>
<dbReference type="RefSeq" id="WP_153724144.1">
    <property type="nucleotide sequence ID" value="NZ_CP045875.1"/>
</dbReference>
<feature type="binding site" description="in other chain" evidence="7">
    <location>
        <begin position="118"/>
        <end position="126"/>
    </location>
    <ligand>
        <name>5-phospho-alpha-D-ribose 1-diphosphate</name>
        <dbReference type="ChEBI" id="CHEBI:58017"/>
        <note>ligand shared between dimeric partners</note>
    </ligand>
</feature>
<comment type="caution">
    <text evidence="7">Lacks conserved residue(s) required for the propagation of feature annotation.</text>
</comment>
<dbReference type="OrthoDB" id="9783570at2"/>
<dbReference type="EC" id="2.4.2.10" evidence="2 7"/>
<protein>
    <recommendedName>
        <fullName evidence="2 7">Orotate phosphoribosyltransferase</fullName>
        <shortName evidence="7">OPRT</shortName>
        <shortName evidence="7">OPRTase</shortName>
        <ecNumber evidence="2 7">2.4.2.10</ecNumber>
    </recommendedName>
</protein>
<dbReference type="PANTHER" id="PTHR19278">
    <property type="entry name" value="OROTATE PHOSPHORIBOSYLTRANSFERASE"/>
    <property type="match status" value="1"/>
</dbReference>
<dbReference type="GO" id="GO:0019856">
    <property type="term" value="P:pyrimidine nucleobase biosynthetic process"/>
    <property type="evidence" value="ECO:0007669"/>
    <property type="project" value="InterPro"/>
</dbReference>
<gene>
    <name evidence="7 9" type="primary">pyrE</name>
    <name evidence="9" type="ORF">FTV88_0422</name>
</gene>
<dbReference type="EMBL" id="CP045875">
    <property type="protein sequence ID" value="QGG46601.1"/>
    <property type="molecule type" value="Genomic_DNA"/>
</dbReference>
<evidence type="ECO:0000256" key="3">
    <source>
        <dbReference type="ARBA" id="ARBA00022676"/>
    </source>
</evidence>
<comment type="function">
    <text evidence="7">Catalyzes the transfer of a ribosyl phosphate group from 5-phosphoribose 1-diphosphate to orotate, leading to the formation of orotidine monophosphate (OMP).</text>
</comment>
<feature type="domain" description="Phosphoribosyltransferase" evidence="8">
    <location>
        <begin position="39"/>
        <end position="154"/>
    </location>
</feature>
<sequence>MNQEQILQIFRDSEALLEGHFRLTSGRHSNRYVQCAQVLQYPDQTEKLASYLADKVEATVGKGTVDLVIGPAMGGIIVAYAVGQALGLRAIFAERENGTMKLRRSFQIAKGQKVLVCEDVVTTGGSVREVMDVVKEAGGEVIAVASLIERSNGQADFGVPFCSALAMEVISWDPAECPLCQEGTPAIKPGSRS</sequence>
<comment type="catalytic activity">
    <reaction evidence="7">
        <text>orotidine 5'-phosphate + diphosphate = orotate + 5-phospho-alpha-D-ribose 1-diphosphate</text>
        <dbReference type="Rhea" id="RHEA:10380"/>
        <dbReference type="ChEBI" id="CHEBI:30839"/>
        <dbReference type="ChEBI" id="CHEBI:33019"/>
        <dbReference type="ChEBI" id="CHEBI:57538"/>
        <dbReference type="ChEBI" id="CHEBI:58017"/>
        <dbReference type="EC" id="2.4.2.10"/>
    </reaction>
</comment>
<dbReference type="PANTHER" id="PTHR19278:SF9">
    <property type="entry name" value="URIDINE 5'-MONOPHOSPHATE SYNTHASE"/>
    <property type="match status" value="1"/>
</dbReference>
<evidence type="ECO:0000256" key="4">
    <source>
        <dbReference type="ARBA" id="ARBA00022679"/>
    </source>
</evidence>
<keyword evidence="4 7" id="KW-0808">Transferase</keyword>
<dbReference type="GO" id="GO:0044205">
    <property type="term" value="P:'de novo' UMP biosynthetic process"/>
    <property type="evidence" value="ECO:0007669"/>
    <property type="project" value="UniProtKB-UniRule"/>
</dbReference>
<comment type="similarity">
    <text evidence="7">Belongs to the purine/pyrimidine phosphoribosyltransferase family. PyrE subfamily.</text>
</comment>
<accession>A0A5Q2MXJ7</accession>
<dbReference type="InterPro" id="IPR000836">
    <property type="entry name" value="PRTase_dom"/>
</dbReference>